<evidence type="ECO:0000313" key="1">
    <source>
        <dbReference type="EMBL" id="GJJ69559.1"/>
    </source>
</evidence>
<sequence>MATTIQAANTASSETYTSVVTNITIPSIYNTCQDKTSKDFLTTESLSTLRFNYKNHYRTEQIVDLANECPINLSWLLEPTDAYTGGTLKNEYNSPVELSVSESSTTTSYPSPSPPQVLYQVSSLKTTSQEGFIESKDTSQLIRNKIKTKSASLAPHVFEYFAYLPFVATSHVLGDIASTSPYWWYAIQVATLVLITDAITEHNLVGRSVPYGAIAQAVLADALFELKGFEDVFQAITSFALTTMQSIPSVIDNKFWRYESDLEHSIDQILGSEQNAAMCLLRGIFLKFPDPFTLTVVTCPQIVETS</sequence>
<dbReference type="AlphaFoldDB" id="A0A9P3H3V0"/>
<comment type="caution">
    <text evidence="1">The sequence shown here is derived from an EMBL/GenBank/DDBJ whole genome shotgun (WGS) entry which is preliminary data.</text>
</comment>
<proteinExistence type="predicted"/>
<evidence type="ECO:0000313" key="2">
    <source>
        <dbReference type="Proteomes" id="UP000827284"/>
    </source>
</evidence>
<organism evidence="1 2">
    <name type="scientific">Entomortierella parvispora</name>
    <dbReference type="NCBI Taxonomy" id="205924"/>
    <lineage>
        <taxon>Eukaryota</taxon>
        <taxon>Fungi</taxon>
        <taxon>Fungi incertae sedis</taxon>
        <taxon>Mucoromycota</taxon>
        <taxon>Mortierellomycotina</taxon>
        <taxon>Mortierellomycetes</taxon>
        <taxon>Mortierellales</taxon>
        <taxon>Mortierellaceae</taxon>
        <taxon>Entomortierella</taxon>
    </lineage>
</organism>
<dbReference type="Proteomes" id="UP000827284">
    <property type="component" value="Unassembled WGS sequence"/>
</dbReference>
<dbReference type="EMBL" id="BQFW01000002">
    <property type="protein sequence ID" value="GJJ69559.1"/>
    <property type="molecule type" value="Genomic_DNA"/>
</dbReference>
<protein>
    <submittedName>
        <fullName evidence="1">Uncharacterized protein</fullName>
    </submittedName>
</protein>
<reference evidence="1" key="2">
    <citation type="journal article" date="2022" name="Microbiol. Resour. Announc.">
        <title>Whole-Genome Sequence of Entomortierella parvispora E1425, a Mucoromycotan Fungus Associated with Burkholderiaceae-Related Endosymbiotic Bacteria.</title>
        <authorList>
            <person name="Herlambang A."/>
            <person name="Guo Y."/>
            <person name="Takashima Y."/>
            <person name="Narisawa K."/>
            <person name="Ohta H."/>
            <person name="Nishizawa T."/>
        </authorList>
    </citation>
    <scope>NUCLEOTIDE SEQUENCE</scope>
    <source>
        <strain evidence="1">E1425</strain>
    </source>
</reference>
<gene>
    <name evidence="1" type="ORF">EMPS_01906</name>
</gene>
<keyword evidence="2" id="KW-1185">Reference proteome</keyword>
<accession>A0A9P3H3V0</accession>
<name>A0A9P3H3V0_9FUNG</name>
<reference evidence="1" key="1">
    <citation type="submission" date="2021-11" db="EMBL/GenBank/DDBJ databases">
        <authorList>
            <person name="Herlambang A."/>
            <person name="Guo Y."/>
            <person name="Takashima Y."/>
            <person name="Nishizawa T."/>
        </authorList>
    </citation>
    <scope>NUCLEOTIDE SEQUENCE</scope>
    <source>
        <strain evidence="1">E1425</strain>
    </source>
</reference>
<dbReference type="OrthoDB" id="2322210at2759"/>